<keyword evidence="3 7" id="KW-0732">Signal</keyword>
<comment type="similarity">
    <text evidence="1">Belongs to the peptidase C10 family.</text>
</comment>
<keyword evidence="4" id="KW-0378">Hydrolase</keyword>
<comment type="caution">
    <text evidence="9">The sequence shown here is derived from an EMBL/GenBank/DDBJ whole genome shotgun (WGS) entry which is preliminary data.</text>
</comment>
<dbReference type="AlphaFoldDB" id="A0A6L5XFQ7"/>
<feature type="active site" description="Nucleophile" evidence="6">
    <location>
        <position position="183"/>
    </location>
</feature>
<dbReference type="Pfam" id="PF13734">
    <property type="entry name" value="Inhibitor_I69"/>
    <property type="match status" value="1"/>
</dbReference>
<feature type="active site" description="Proton acceptor" evidence="6">
    <location>
        <position position="325"/>
    </location>
</feature>
<evidence type="ECO:0000256" key="7">
    <source>
        <dbReference type="SAM" id="SignalP"/>
    </source>
</evidence>
<proteinExistence type="inferred from homology"/>
<feature type="domain" description="Spi protease inhibitor" evidence="8">
    <location>
        <begin position="21"/>
        <end position="120"/>
    </location>
</feature>
<protein>
    <submittedName>
        <fullName evidence="9">T9SS type A sorting domain-containing protein</fullName>
    </submittedName>
</protein>
<dbReference type="InterPro" id="IPR026444">
    <property type="entry name" value="Secre_tail"/>
</dbReference>
<dbReference type="InterPro" id="IPR044934">
    <property type="entry name" value="Streptopain_sf"/>
</dbReference>
<evidence type="ECO:0000313" key="10">
    <source>
        <dbReference type="Proteomes" id="UP000483362"/>
    </source>
</evidence>
<accession>A0A6L5XFQ7</accession>
<evidence type="ECO:0000313" key="9">
    <source>
        <dbReference type="EMBL" id="MSS18345.1"/>
    </source>
</evidence>
<evidence type="ECO:0000259" key="8">
    <source>
        <dbReference type="Pfam" id="PF13734"/>
    </source>
</evidence>
<name>A0A6L5XFQ7_9BACT</name>
<reference evidence="9 10" key="1">
    <citation type="submission" date="2019-08" db="EMBL/GenBank/DDBJ databases">
        <title>In-depth cultivation of the pig gut microbiome towards novel bacterial diversity and tailored functional studies.</title>
        <authorList>
            <person name="Wylensek D."/>
            <person name="Hitch T.C.A."/>
            <person name="Clavel T."/>
        </authorList>
    </citation>
    <scope>NUCLEOTIDE SEQUENCE [LARGE SCALE GENOMIC DNA]</scope>
    <source>
        <strain evidence="9 10">Oil-RF-744-WCA-WT-10</strain>
    </source>
</reference>
<feature type="chain" id="PRO_5026719476" evidence="7">
    <location>
        <begin position="21"/>
        <end position="837"/>
    </location>
</feature>
<keyword evidence="2" id="KW-0645">Protease</keyword>
<feature type="signal peptide" evidence="7">
    <location>
        <begin position="1"/>
        <end position="20"/>
    </location>
</feature>
<dbReference type="Gene3D" id="2.60.40.10">
    <property type="entry name" value="Immunoglobulins"/>
    <property type="match status" value="1"/>
</dbReference>
<dbReference type="InterPro" id="IPR025896">
    <property type="entry name" value="Spi_Prtas-inh"/>
</dbReference>
<dbReference type="PRINTS" id="PR00797">
    <property type="entry name" value="STREPTOPAIN"/>
</dbReference>
<evidence type="ECO:0000256" key="5">
    <source>
        <dbReference type="ARBA" id="ARBA00022807"/>
    </source>
</evidence>
<dbReference type="Pfam" id="PF01640">
    <property type="entry name" value="Peptidase_C10"/>
    <property type="match status" value="1"/>
</dbReference>
<organism evidence="9 10">
    <name type="scientific">Sodaliphilus pleomorphus</name>
    <dbReference type="NCBI Taxonomy" id="2606626"/>
    <lineage>
        <taxon>Bacteria</taxon>
        <taxon>Pseudomonadati</taxon>
        <taxon>Bacteroidota</taxon>
        <taxon>Bacteroidia</taxon>
        <taxon>Bacteroidales</taxon>
        <taxon>Muribaculaceae</taxon>
        <taxon>Sodaliphilus</taxon>
    </lineage>
</organism>
<keyword evidence="5" id="KW-0788">Thiol protease</keyword>
<evidence type="ECO:0000256" key="2">
    <source>
        <dbReference type="ARBA" id="ARBA00022670"/>
    </source>
</evidence>
<sequence length="837" mass="91380">MNKIFLTGLILLLTSLNITSAPVTPGRAKDIAAQFLIKAAKAKGHNVAPAPATLSLAYTGMDANGQATLYAFNRRPNEGFVVIAADDRAPEVLGYADQGTYDTASMPANMKWWLGQMEAQMAYLITHPNMTMTKPRHAATVVKPLLGEIAWDQTSPYNLLCPYISYYDKDEEENVSGRAPTGCVATALAQVMYYWKYPAASTGSISYTTATAKKKVSADLNTTYDWSVMTPKCNKYSDDTTKNAIAKLMFNVGAALKSDYLPNGTGAFDVDVVPTITKYFGYDKGARYVPRDYTPAADYEQMLIDEIEAGRPVPYGGVTKKQEGHFFVLDGIDADGLYHINWGWGGMDNGYFLISSLHPDEQGTGGSASSDAFKYHQLFIAGMQPDHGGTAETVWQLSYDKVGDISGTFNRNKAVKTTVYGLTNISSTSDTLFCKLYWTLMTPDSAVVWQSPIMSDTLGLYDGYSKITHKISIPDSIKAGAYLLVPSYTIANDNYSKMHFMHVLAGANNCYRLTLTDKDMTWQTAGSPKVSVEAITPDTLVAGQTNHISVTFNNQGGDYVGDLHLQLYVNGKRRVYPTQTTEDRIVAIPGNAITTITFDEPLKNNLVNDNDYVIRFIGESAEEDEDGFKSDIELAVAHIAVKGVEKPAVLYIENELELLNDSNGVVPFNNIVVQTTISNEGNDFNGPLTAVFYDEDEWDETERINTPSITIPSGSTGTKFTFTFAMEKAVQGHNYSLSLYNPQLEESLLPSYRNEVTFVAGAPIATGVAQPVADDMVSFDGSQISCQALHISLYNIVGQLVASVNGSTLSTAGLPQGNYILRAKTAQGIVTKKIIIR</sequence>
<dbReference type="GO" id="GO:0006508">
    <property type="term" value="P:proteolysis"/>
    <property type="evidence" value="ECO:0007669"/>
    <property type="project" value="UniProtKB-KW"/>
</dbReference>
<evidence type="ECO:0000256" key="1">
    <source>
        <dbReference type="ARBA" id="ARBA00009693"/>
    </source>
</evidence>
<dbReference type="Proteomes" id="UP000483362">
    <property type="component" value="Unassembled WGS sequence"/>
</dbReference>
<dbReference type="Gene3D" id="3.90.70.50">
    <property type="entry name" value="Peptidase C10, streptopain"/>
    <property type="match status" value="1"/>
</dbReference>
<evidence type="ECO:0000256" key="4">
    <source>
        <dbReference type="ARBA" id="ARBA00022801"/>
    </source>
</evidence>
<dbReference type="EMBL" id="VULT01000019">
    <property type="protein sequence ID" value="MSS18345.1"/>
    <property type="molecule type" value="Genomic_DNA"/>
</dbReference>
<dbReference type="SUPFAM" id="SSF54001">
    <property type="entry name" value="Cysteine proteinases"/>
    <property type="match status" value="1"/>
</dbReference>
<gene>
    <name evidence="9" type="ORF">FYJ29_11325</name>
</gene>
<dbReference type="GO" id="GO:0008234">
    <property type="term" value="F:cysteine-type peptidase activity"/>
    <property type="evidence" value="ECO:0007669"/>
    <property type="project" value="UniProtKB-KW"/>
</dbReference>
<keyword evidence="10" id="KW-1185">Reference proteome</keyword>
<dbReference type="InterPro" id="IPR038765">
    <property type="entry name" value="Papain-like_cys_pep_sf"/>
</dbReference>
<dbReference type="InterPro" id="IPR000200">
    <property type="entry name" value="Peptidase_C10"/>
</dbReference>
<dbReference type="NCBIfam" id="TIGR04183">
    <property type="entry name" value="Por_Secre_tail"/>
    <property type="match status" value="1"/>
</dbReference>
<evidence type="ECO:0000256" key="6">
    <source>
        <dbReference type="PIRSR" id="PIRSR600200-1"/>
    </source>
</evidence>
<evidence type="ECO:0000256" key="3">
    <source>
        <dbReference type="ARBA" id="ARBA00022729"/>
    </source>
</evidence>
<dbReference type="InterPro" id="IPR013783">
    <property type="entry name" value="Ig-like_fold"/>
</dbReference>
<dbReference type="RefSeq" id="WP_154327512.1">
    <property type="nucleotide sequence ID" value="NZ_CP045696.1"/>
</dbReference>